<evidence type="ECO:0000313" key="2">
    <source>
        <dbReference type="Proteomes" id="UP001176941"/>
    </source>
</evidence>
<dbReference type="Proteomes" id="UP001176941">
    <property type="component" value="Chromosome 13"/>
</dbReference>
<dbReference type="EMBL" id="OX459949">
    <property type="protein sequence ID" value="CAI9156115.1"/>
    <property type="molecule type" value="Genomic_DNA"/>
</dbReference>
<sequence>MVQVCPRKHPASLILFQVLQQDQQSLGDVLSRGRSTRGQALPTSSPVIPIAHGVGHTVLQVQAQGQAQPQGGQFKPEEHRQSAPTCSFQLCVQFHTVLTNGIVLKDGITKFVVELFPP</sequence>
<organism evidence="1 2">
    <name type="scientific">Rangifer tarandus platyrhynchus</name>
    <name type="common">Svalbard reindeer</name>
    <dbReference type="NCBI Taxonomy" id="3082113"/>
    <lineage>
        <taxon>Eukaryota</taxon>
        <taxon>Metazoa</taxon>
        <taxon>Chordata</taxon>
        <taxon>Craniata</taxon>
        <taxon>Vertebrata</taxon>
        <taxon>Euteleostomi</taxon>
        <taxon>Mammalia</taxon>
        <taxon>Eutheria</taxon>
        <taxon>Laurasiatheria</taxon>
        <taxon>Artiodactyla</taxon>
        <taxon>Ruminantia</taxon>
        <taxon>Pecora</taxon>
        <taxon>Cervidae</taxon>
        <taxon>Odocoileinae</taxon>
        <taxon>Rangifer</taxon>
    </lineage>
</organism>
<reference evidence="1" key="1">
    <citation type="submission" date="2023-04" db="EMBL/GenBank/DDBJ databases">
        <authorList>
            <consortium name="ELIXIR-Norway"/>
        </authorList>
    </citation>
    <scope>NUCLEOTIDE SEQUENCE [LARGE SCALE GENOMIC DNA]</scope>
</reference>
<protein>
    <submittedName>
        <fullName evidence="1">Uncharacterized protein</fullName>
    </submittedName>
</protein>
<evidence type="ECO:0000313" key="1">
    <source>
        <dbReference type="EMBL" id="CAI9156115.1"/>
    </source>
</evidence>
<gene>
    <name evidence="1" type="ORF">MRATA1EN1_LOCUS5077</name>
</gene>
<accession>A0ABN8Y3D8</accession>
<name>A0ABN8Y3D8_RANTA</name>
<keyword evidence="2" id="KW-1185">Reference proteome</keyword>
<proteinExistence type="predicted"/>